<dbReference type="InterPro" id="IPR041664">
    <property type="entry name" value="AAA_16"/>
</dbReference>
<evidence type="ECO:0000259" key="4">
    <source>
        <dbReference type="Pfam" id="PF24913"/>
    </source>
</evidence>
<dbReference type="Pfam" id="PF24913">
    <property type="entry name" value="WHD_AAA_fung"/>
    <property type="match status" value="1"/>
</dbReference>
<keyword evidence="2" id="KW-1133">Transmembrane helix</keyword>
<evidence type="ECO:0000256" key="1">
    <source>
        <dbReference type="SAM" id="MobiDB-lite"/>
    </source>
</evidence>
<proteinExistence type="predicted"/>
<dbReference type="InterPro" id="IPR056808">
    <property type="entry name" value="HTH_AAA"/>
</dbReference>
<feature type="domain" description="Orc1-like AAA ATPase" evidence="3">
    <location>
        <begin position="307"/>
        <end position="450"/>
    </location>
</feature>
<dbReference type="PANTHER" id="PTHR36168:SF1">
    <property type="entry name" value="ORC1-LIKE AAA ATPASE DOMAIN-CONTAINING PROTEIN"/>
    <property type="match status" value="1"/>
</dbReference>
<organism evidence="5 6">
    <name type="scientific">Colletotrichum tofieldiae</name>
    <dbReference type="NCBI Taxonomy" id="708197"/>
    <lineage>
        <taxon>Eukaryota</taxon>
        <taxon>Fungi</taxon>
        <taxon>Dikarya</taxon>
        <taxon>Ascomycota</taxon>
        <taxon>Pezizomycotina</taxon>
        <taxon>Sordariomycetes</taxon>
        <taxon>Hypocreomycetidae</taxon>
        <taxon>Glomerellales</taxon>
        <taxon>Glomerellaceae</taxon>
        <taxon>Colletotrichum</taxon>
        <taxon>Colletotrichum spaethianum species complex</taxon>
    </lineage>
</organism>
<sequence>MIRRTAAELSCGFWKPSSAYRESRLWRGQIVCLSVCPSATPRPPSKLNNLSTLVPEFSLRVRHLHQPSTRARSRPCRCSLPINHGTDEQGWSVHAAATLSAADPVDRDAWPPRSLGAAVSNGKHGIGTAKVAIVGGQDTRRLLLHTSVEAIRYVGAHVFLFHHPVSPRPSDWCTGSLHWLSPPVRLHGGGMNETRRVRQHEAGHQTPSTPKPDPAPKPQDGGESLPKKMLESAATSFASILVLAAGFAIAGYAYHKTYKRIVLKKMTRAFTPGDPVLELAAIGKEVPQNPAEADDRWVQRPEQSRIDKIVDGSEVGHYFLILGEKGTGKSSMLIEAMRKIDGDGVAMFEAHADLEIVRIRLGKALDFEFHEDYIGGYFSERGPRDTTALLDIERALNKLEKVAIVNRATRKKPLVVIINQMHLIRDDDDGKDLIELLQQRAEQWAASNLVTMVFNTDDYWVYERFKQLATRMEVMSVRDLPKRQAIAALAKYRIKYFNEKLSQTKLEEVYDLVGGRLSFLNRVAKSSDMIATCKSICQVEKTWFLNQCWILGAEMDDDVMDQQKWAAAAMVLAQALVDSEEDMELWDDEKGHVLPSFPMHKAQQIMTRADFIRNMDRLNLFTIAANAEVRASSVPMHRAFQEICAEKGFRDYLESTIQRISDIESLGRTRELVAKDLVLGGKYEIVREGKNGVTVKLIEGEDRGMYV</sequence>
<keyword evidence="2" id="KW-0812">Transmembrane</keyword>
<feature type="transmembrane region" description="Helical" evidence="2">
    <location>
        <begin position="233"/>
        <end position="254"/>
    </location>
</feature>
<protein>
    <submittedName>
        <fullName evidence="5">ATPase prokaryote</fullName>
    </submittedName>
</protein>
<dbReference type="PANTHER" id="PTHR36168">
    <property type="entry name" value="CHROMOSOME 1, WHOLE GENOME SHOTGUN SEQUENCE"/>
    <property type="match status" value="1"/>
</dbReference>
<comment type="caution">
    <text evidence="5">The sequence shown here is derived from an EMBL/GenBank/DDBJ whole genome shotgun (WGS) entry which is preliminary data.</text>
</comment>
<dbReference type="EMBL" id="LFIV01000053">
    <property type="protein sequence ID" value="KZL72771.1"/>
    <property type="molecule type" value="Genomic_DNA"/>
</dbReference>
<dbReference type="SUPFAM" id="SSF52540">
    <property type="entry name" value="P-loop containing nucleoside triphosphate hydrolases"/>
    <property type="match status" value="1"/>
</dbReference>
<dbReference type="Proteomes" id="UP000076552">
    <property type="component" value="Unassembled WGS sequence"/>
</dbReference>
<reference evidence="5 6" key="1">
    <citation type="submission" date="2015-06" db="EMBL/GenBank/DDBJ databases">
        <title>Survival trade-offs in plant roots during colonization by closely related pathogenic and mutualistic fungi.</title>
        <authorList>
            <person name="Hacquard S."/>
            <person name="Kracher B."/>
            <person name="Hiruma K."/>
            <person name="Weinman A."/>
            <person name="Muench P."/>
            <person name="Garrido Oter R."/>
            <person name="Ver Loren van Themaat E."/>
            <person name="Dallerey J.-F."/>
            <person name="Damm U."/>
            <person name="Henrissat B."/>
            <person name="Lespinet O."/>
            <person name="Thon M."/>
            <person name="Kemen E."/>
            <person name="McHardy A.C."/>
            <person name="Schulze-Lefert P."/>
            <person name="O'Connell R.J."/>
        </authorList>
    </citation>
    <scope>NUCLEOTIDE SEQUENCE [LARGE SCALE GENOMIC DNA]</scope>
    <source>
        <strain evidence="5 6">0861</strain>
    </source>
</reference>
<gene>
    <name evidence="5" type="ORF">CT0861_10705</name>
</gene>
<keyword evidence="6" id="KW-1185">Reference proteome</keyword>
<dbReference type="AlphaFoldDB" id="A0A166U0G9"/>
<feature type="domain" description="AAA protein C-terminal winged helix" evidence="4">
    <location>
        <begin position="546"/>
        <end position="664"/>
    </location>
</feature>
<evidence type="ECO:0000256" key="2">
    <source>
        <dbReference type="SAM" id="Phobius"/>
    </source>
</evidence>
<evidence type="ECO:0000313" key="5">
    <source>
        <dbReference type="EMBL" id="KZL72771.1"/>
    </source>
</evidence>
<dbReference type="Pfam" id="PF13191">
    <property type="entry name" value="AAA_16"/>
    <property type="match status" value="1"/>
</dbReference>
<dbReference type="STRING" id="708197.A0A166U0G9"/>
<name>A0A166U0G9_9PEZI</name>
<keyword evidence="2" id="KW-0472">Membrane</keyword>
<feature type="region of interest" description="Disordered" evidence="1">
    <location>
        <begin position="197"/>
        <end position="226"/>
    </location>
</feature>
<dbReference type="InterPro" id="IPR027417">
    <property type="entry name" value="P-loop_NTPase"/>
</dbReference>
<evidence type="ECO:0000259" key="3">
    <source>
        <dbReference type="Pfam" id="PF13191"/>
    </source>
</evidence>
<accession>A0A166U0G9</accession>
<evidence type="ECO:0000313" key="6">
    <source>
        <dbReference type="Proteomes" id="UP000076552"/>
    </source>
</evidence>